<keyword evidence="2" id="KW-1185">Reference proteome</keyword>
<dbReference type="AlphaFoldDB" id="A0A0L7RGL2"/>
<gene>
    <name evidence="1" type="ORF">WH47_08219</name>
</gene>
<evidence type="ECO:0000313" key="2">
    <source>
        <dbReference type="Proteomes" id="UP000053825"/>
    </source>
</evidence>
<proteinExistence type="predicted"/>
<feature type="non-terminal residue" evidence="1">
    <location>
        <position position="1"/>
    </location>
</feature>
<dbReference type="Proteomes" id="UP000053825">
    <property type="component" value="Unassembled WGS sequence"/>
</dbReference>
<reference evidence="1 2" key="1">
    <citation type="submission" date="2015-07" db="EMBL/GenBank/DDBJ databases">
        <title>The genome of Habropoda laboriosa.</title>
        <authorList>
            <person name="Pan H."/>
            <person name="Kapheim K."/>
        </authorList>
    </citation>
    <scope>NUCLEOTIDE SEQUENCE [LARGE SCALE GENOMIC DNA]</scope>
    <source>
        <strain evidence="1">0110345459</strain>
    </source>
</reference>
<name>A0A0L7RGL2_9HYME</name>
<protein>
    <submittedName>
        <fullName evidence="1">Uncharacterized protein</fullName>
    </submittedName>
</protein>
<dbReference type="EMBL" id="KQ414596">
    <property type="protein sequence ID" value="KOC69958.1"/>
    <property type="molecule type" value="Genomic_DNA"/>
</dbReference>
<sequence>NYSCSIVYNGRINGLNRRRTARSLFVIVRAEFRPPAGHLAVLYTKSRATLTSGLVLERFSRLVDTARDSVSSMSDRERAGGLRDCSSELRTAGKGNDCVCGNRETGVAQFLQVSSLFLARLE</sequence>
<accession>A0A0L7RGL2</accession>
<organism evidence="1 2">
    <name type="scientific">Habropoda laboriosa</name>
    <dbReference type="NCBI Taxonomy" id="597456"/>
    <lineage>
        <taxon>Eukaryota</taxon>
        <taxon>Metazoa</taxon>
        <taxon>Ecdysozoa</taxon>
        <taxon>Arthropoda</taxon>
        <taxon>Hexapoda</taxon>
        <taxon>Insecta</taxon>
        <taxon>Pterygota</taxon>
        <taxon>Neoptera</taxon>
        <taxon>Endopterygota</taxon>
        <taxon>Hymenoptera</taxon>
        <taxon>Apocrita</taxon>
        <taxon>Aculeata</taxon>
        <taxon>Apoidea</taxon>
        <taxon>Anthophila</taxon>
        <taxon>Apidae</taxon>
        <taxon>Habropoda</taxon>
    </lineage>
</organism>
<evidence type="ECO:0000313" key="1">
    <source>
        <dbReference type="EMBL" id="KOC69958.1"/>
    </source>
</evidence>